<sequence length="190" mass="22046">RNLYDRRLKTFHDLLDQTISDLKVPWEDVYPRIESSSRVEQLGITPDELKRLYLSYAEARYVNAQQDLKQLVRENWFAQFQLRQALANESVCHALRDKRTADIVAATLAEEEGREAEEISQNMASSRGSASLEGFLHDLKHLYQILSRDSRYLIFHQFPDERDRIIREALESMIESAKKQSAYGIVPGTS</sequence>
<dbReference type="EMBL" id="JANBPY010001902">
    <property type="protein sequence ID" value="KAJ1957692.1"/>
    <property type="molecule type" value="Genomic_DNA"/>
</dbReference>
<dbReference type="AlphaFoldDB" id="A0A9W8ARR7"/>
<dbReference type="Proteomes" id="UP001150925">
    <property type="component" value="Unassembled WGS sequence"/>
</dbReference>
<proteinExistence type="predicted"/>
<dbReference type="Gene3D" id="1.10.10.440">
    <property type="entry name" value="FF domain"/>
    <property type="match status" value="1"/>
</dbReference>
<feature type="non-terminal residue" evidence="1">
    <location>
        <position position="1"/>
    </location>
</feature>
<dbReference type="OrthoDB" id="5579357at2759"/>
<gene>
    <name evidence="1" type="ORF">IWQ62_005034</name>
</gene>
<reference evidence="1" key="1">
    <citation type="submission" date="2022-07" db="EMBL/GenBank/DDBJ databases">
        <title>Phylogenomic reconstructions and comparative analyses of Kickxellomycotina fungi.</title>
        <authorList>
            <person name="Reynolds N.K."/>
            <person name="Stajich J.E."/>
            <person name="Barry K."/>
            <person name="Grigoriev I.V."/>
            <person name="Crous P."/>
            <person name="Smith M.E."/>
        </authorList>
    </citation>
    <scope>NUCLEOTIDE SEQUENCE</scope>
    <source>
        <strain evidence="1">RSA 1196</strain>
    </source>
</reference>
<organism evidence="1 2">
    <name type="scientific">Dispira parvispora</name>
    <dbReference type="NCBI Taxonomy" id="1520584"/>
    <lineage>
        <taxon>Eukaryota</taxon>
        <taxon>Fungi</taxon>
        <taxon>Fungi incertae sedis</taxon>
        <taxon>Zoopagomycota</taxon>
        <taxon>Kickxellomycotina</taxon>
        <taxon>Dimargaritomycetes</taxon>
        <taxon>Dimargaritales</taxon>
        <taxon>Dimargaritaceae</taxon>
        <taxon>Dispira</taxon>
    </lineage>
</organism>
<comment type="caution">
    <text evidence="1">The sequence shown here is derived from an EMBL/GenBank/DDBJ whole genome shotgun (WGS) entry which is preliminary data.</text>
</comment>
<name>A0A9W8ARR7_9FUNG</name>
<keyword evidence="2" id="KW-1185">Reference proteome</keyword>
<evidence type="ECO:0000313" key="2">
    <source>
        <dbReference type="Proteomes" id="UP001150925"/>
    </source>
</evidence>
<dbReference type="InterPro" id="IPR036517">
    <property type="entry name" value="FF_domain_sf"/>
</dbReference>
<protein>
    <submittedName>
        <fullName evidence="1">Uncharacterized protein</fullName>
    </submittedName>
</protein>
<accession>A0A9W8ARR7</accession>
<evidence type="ECO:0000313" key="1">
    <source>
        <dbReference type="EMBL" id="KAJ1957692.1"/>
    </source>
</evidence>